<dbReference type="EMBL" id="JAEUBG010000633">
    <property type="protein sequence ID" value="KAH3687751.1"/>
    <property type="molecule type" value="Genomic_DNA"/>
</dbReference>
<keyword evidence="1" id="KW-1133">Transmembrane helix</keyword>
<keyword evidence="1" id="KW-0472">Membrane</keyword>
<feature type="transmembrane region" description="Helical" evidence="1">
    <location>
        <begin position="95"/>
        <end position="113"/>
    </location>
</feature>
<gene>
    <name evidence="3" type="ORF">WICPIJ_001266</name>
</gene>
<feature type="chain" id="PRO_5040516877" evidence="2">
    <location>
        <begin position="22"/>
        <end position="195"/>
    </location>
</feature>
<evidence type="ECO:0000313" key="3">
    <source>
        <dbReference type="EMBL" id="KAH3687751.1"/>
    </source>
</evidence>
<evidence type="ECO:0000313" key="4">
    <source>
        <dbReference type="Proteomes" id="UP000774326"/>
    </source>
</evidence>
<reference evidence="3" key="1">
    <citation type="journal article" date="2021" name="Open Biol.">
        <title>Shared evolutionary footprints suggest mitochondrial oxidative damage underlies multiple complex I losses in fungi.</title>
        <authorList>
            <person name="Schikora-Tamarit M.A."/>
            <person name="Marcet-Houben M."/>
            <person name="Nosek J."/>
            <person name="Gabaldon T."/>
        </authorList>
    </citation>
    <scope>NUCLEOTIDE SEQUENCE</scope>
    <source>
        <strain evidence="3">CBS2887</strain>
    </source>
</reference>
<evidence type="ECO:0000256" key="1">
    <source>
        <dbReference type="SAM" id="Phobius"/>
    </source>
</evidence>
<dbReference type="AlphaFoldDB" id="A0A9P8TQS7"/>
<comment type="caution">
    <text evidence="3">The sequence shown here is derived from an EMBL/GenBank/DDBJ whole genome shotgun (WGS) entry which is preliminary data.</text>
</comment>
<reference evidence="3" key="2">
    <citation type="submission" date="2021-01" db="EMBL/GenBank/DDBJ databases">
        <authorList>
            <person name="Schikora-Tamarit M.A."/>
        </authorList>
    </citation>
    <scope>NUCLEOTIDE SEQUENCE</scope>
    <source>
        <strain evidence="3">CBS2887</strain>
    </source>
</reference>
<feature type="signal peptide" evidence="2">
    <location>
        <begin position="1"/>
        <end position="21"/>
    </location>
</feature>
<sequence length="195" mass="21582">MHPEQVVVLLRGCVLFVFVRGDDNGVSLSSSDGQDVDWIQWLDERPVGLNDSHWVLINGEVDLGEEGNVDDSQTVSSVWGENESVMLGVVGIERGAFVILCGLVFVVFGLAFLRRDIWHTESVGTLDQPIVWGWLVVLIARPQVFGKVSVTSLVVVIPHQNDQVFIVAVLHQIIFSGVMEHHWPNDPISSLCTVM</sequence>
<name>A0A9P8TQS7_WICPI</name>
<keyword evidence="4" id="KW-1185">Reference proteome</keyword>
<organism evidence="3 4">
    <name type="scientific">Wickerhamomyces pijperi</name>
    <name type="common">Yeast</name>
    <name type="synonym">Pichia pijperi</name>
    <dbReference type="NCBI Taxonomy" id="599730"/>
    <lineage>
        <taxon>Eukaryota</taxon>
        <taxon>Fungi</taxon>
        <taxon>Dikarya</taxon>
        <taxon>Ascomycota</taxon>
        <taxon>Saccharomycotina</taxon>
        <taxon>Saccharomycetes</taxon>
        <taxon>Phaffomycetales</taxon>
        <taxon>Wickerhamomycetaceae</taxon>
        <taxon>Wickerhamomyces</taxon>
    </lineage>
</organism>
<dbReference type="Proteomes" id="UP000774326">
    <property type="component" value="Unassembled WGS sequence"/>
</dbReference>
<keyword evidence="1" id="KW-0812">Transmembrane</keyword>
<accession>A0A9P8TQS7</accession>
<proteinExistence type="predicted"/>
<keyword evidence="2" id="KW-0732">Signal</keyword>
<protein>
    <submittedName>
        <fullName evidence="3">Uncharacterized protein</fullName>
    </submittedName>
</protein>
<evidence type="ECO:0000256" key="2">
    <source>
        <dbReference type="SAM" id="SignalP"/>
    </source>
</evidence>